<reference evidence="4 5" key="1">
    <citation type="submission" date="2020-08" db="EMBL/GenBank/DDBJ databases">
        <title>Cohnella phylogeny.</title>
        <authorList>
            <person name="Dunlap C."/>
        </authorList>
    </citation>
    <scope>NUCLEOTIDE SEQUENCE [LARGE SCALE GENOMIC DNA]</scope>
    <source>
        <strain evidence="4 5">DSM 25241</strain>
    </source>
</reference>
<evidence type="ECO:0008006" key="6">
    <source>
        <dbReference type="Google" id="ProtNLM"/>
    </source>
</evidence>
<dbReference type="AlphaFoldDB" id="A0A841STM0"/>
<dbReference type="Gene3D" id="2.20.110.10">
    <property type="entry name" value="Histone H3 K4-specific methyltransferase SET7/9 N-terminal domain"/>
    <property type="match status" value="3"/>
</dbReference>
<comment type="caution">
    <text evidence="4">The sequence shown here is derived from an EMBL/GenBank/DDBJ whole genome shotgun (WGS) entry which is preliminary data.</text>
</comment>
<dbReference type="Pfam" id="PF07661">
    <property type="entry name" value="MORN_2"/>
    <property type="match status" value="1"/>
</dbReference>
<sequence length="366" mass="39974">MSKLHWAVNGVLFLGICTFVYFTRSDLVLDNARNTQSQPVQSEQPAQSAEAANWKEEPIETASASASASAPIEPVVTTNADPAKSTIESKVMINGKSYKYFGESLNGLAHGQGTAYRANGQKRYEGEFLHGQPTFVGKEYFESGKLMAAGTRNGSLVEVIEYNEDGTVYSRSSFENNSKKGTAEIYYPDGSLQYKGDMTTDKFRPDGQGVEYYSNGGKRYVGSFVDGAFQGHGEFYDENSNLLYMGQFENGTLDAEGKFYDNGKILYDGEHDQGIYNGKGKLYIDGKLAYDGDFVNGVPNGQGKLYDYTTDGQLIYDGEFIDAKPTGNGQTYSNSKVEINITIRNQGSNGSSGGSFNVPDGIKIVR</sequence>
<evidence type="ECO:0000313" key="4">
    <source>
        <dbReference type="EMBL" id="MBB6634572.1"/>
    </source>
</evidence>
<dbReference type="Pfam" id="PF02493">
    <property type="entry name" value="MORN"/>
    <property type="match status" value="7"/>
</dbReference>
<dbReference type="RefSeq" id="WP_185119808.1">
    <property type="nucleotide sequence ID" value="NZ_JACJVQ010000007.1"/>
</dbReference>
<dbReference type="EMBL" id="JACJVQ010000007">
    <property type="protein sequence ID" value="MBB6634572.1"/>
    <property type="molecule type" value="Genomic_DNA"/>
</dbReference>
<dbReference type="SUPFAM" id="SSF82185">
    <property type="entry name" value="Histone H3 K4-specific methyltransferase SET7/9 N-terminal domain"/>
    <property type="match status" value="3"/>
</dbReference>
<dbReference type="Proteomes" id="UP000535838">
    <property type="component" value="Unassembled WGS sequence"/>
</dbReference>
<keyword evidence="3" id="KW-0812">Transmembrane</keyword>
<gene>
    <name evidence="4" type="ORF">H7B67_10670</name>
</gene>
<feature type="compositionally biased region" description="Low complexity" evidence="2">
    <location>
        <begin position="41"/>
        <end position="52"/>
    </location>
</feature>
<name>A0A841STM0_9BACL</name>
<dbReference type="PANTHER" id="PTHR43215:SF14">
    <property type="entry name" value="RADIAL SPOKE HEAD 1 HOMOLOG"/>
    <property type="match status" value="1"/>
</dbReference>
<feature type="region of interest" description="Disordered" evidence="2">
    <location>
        <begin position="36"/>
        <end position="73"/>
    </location>
</feature>
<proteinExistence type="predicted"/>
<evidence type="ECO:0000256" key="2">
    <source>
        <dbReference type="SAM" id="MobiDB-lite"/>
    </source>
</evidence>
<accession>A0A841STM0</accession>
<dbReference type="SMART" id="SM00698">
    <property type="entry name" value="MORN"/>
    <property type="match status" value="5"/>
</dbReference>
<evidence type="ECO:0000256" key="3">
    <source>
        <dbReference type="SAM" id="Phobius"/>
    </source>
</evidence>
<keyword evidence="3" id="KW-0472">Membrane</keyword>
<dbReference type="InterPro" id="IPR003409">
    <property type="entry name" value="MORN"/>
</dbReference>
<keyword evidence="5" id="KW-1185">Reference proteome</keyword>
<feature type="transmembrane region" description="Helical" evidence="3">
    <location>
        <begin position="6"/>
        <end position="23"/>
    </location>
</feature>
<evidence type="ECO:0000313" key="5">
    <source>
        <dbReference type="Proteomes" id="UP000535838"/>
    </source>
</evidence>
<evidence type="ECO:0000256" key="1">
    <source>
        <dbReference type="ARBA" id="ARBA00022737"/>
    </source>
</evidence>
<dbReference type="PANTHER" id="PTHR43215">
    <property type="entry name" value="RADIAL SPOKE HEAD 1 HOMOLOG"/>
    <property type="match status" value="1"/>
</dbReference>
<keyword evidence="1" id="KW-0677">Repeat</keyword>
<dbReference type="InterPro" id="IPR011652">
    <property type="entry name" value="MORN_2"/>
</dbReference>
<organism evidence="4 5">
    <name type="scientific">Cohnella thailandensis</name>
    <dbReference type="NCBI Taxonomy" id="557557"/>
    <lineage>
        <taxon>Bacteria</taxon>
        <taxon>Bacillati</taxon>
        <taxon>Bacillota</taxon>
        <taxon>Bacilli</taxon>
        <taxon>Bacillales</taxon>
        <taxon>Paenibacillaceae</taxon>
        <taxon>Cohnella</taxon>
    </lineage>
</organism>
<protein>
    <recommendedName>
        <fullName evidence="6">MORN repeat protein</fullName>
    </recommendedName>
</protein>
<keyword evidence="3" id="KW-1133">Transmembrane helix</keyword>